<dbReference type="STRING" id="386301.SAMN05216282_101130"/>
<accession>A0A1G8X9E5</accession>
<dbReference type="Pfam" id="PF00300">
    <property type="entry name" value="His_Phos_1"/>
    <property type="match status" value="1"/>
</dbReference>
<name>A0A1G8X9E5_9MICO</name>
<evidence type="ECO:0000256" key="1">
    <source>
        <dbReference type="PIRSR" id="PIRSR613078-2"/>
    </source>
</evidence>
<dbReference type="SMART" id="SM00855">
    <property type="entry name" value="PGAM"/>
    <property type="match status" value="1"/>
</dbReference>
<organism evidence="2 3">
    <name type="scientific">Cryobacterium psychrotolerans</name>
    <dbReference type="NCBI Taxonomy" id="386301"/>
    <lineage>
        <taxon>Bacteria</taxon>
        <taxon>Bacillati</taxon>
        <taxon>Actinomycetota</taxon>
        <taxon>Actinomycetes</taxon>
        <taxon>Micrococcales</taxon>
        <taxon>Microbacteriaceae</taxon>
        <taxon>Cryobacterium</taxon>
    </lineage>
</organism>
<reference evidence="2 3" key="1">
    <citation type="submission" date="2016-10" db="EMBL/GenBank/DDBJ databases">
        <authorList>
            <person name="de Groot N.N."/>
        </authorList>
    </citation>
    <scope>NUCLEOTIDE SEQUENCE [LARGE SCALE GENOMIC DNA]</scope>
    <source>
        <strain evidence="2 3">CGMCC 1.5382</strain>
    </source>
</reference>
<dbReference type="InterPro" id="IPR050275">
    <property type="entry name" value="PGM_Phosphatase"/>
</dbReference>
<dbReference type="GO" id="GO:0070297">
    <property type="term" value="P:regulation of phosphorelay signal transduction system"/>
    <property type="evidence" value="ECO:0007669"/>
    <property type="project" value="TreeGrafter"/>
</dbReference>
<evidence type="ECO:0000313" key="3">
    <source>
        <dbReference type="Proteomes" id="UP000198701"/>
    </source>
</evidence>
<sequence>MTRTNTVSLIRHGQTLWSITGQHTGRTNIPLTELGRRQADALGEMLDGQAFSLVLSSPLARAWETMERAGYAGQGVASDDILEWDYGVYEGRTTDDIRRDIPGWSIWTHPVEAGESVDEVAARADRTIEACLAADGPVAVFAHGHFLRIMAARWMGLPPTAGRNLSLGTATVSTLGWERENRVLRMWNDACHLDSMDPVL</sequence>
<evidence type="ECO:0000313" key="2">
    <source>
        <dbReference type="EMBL" id="SDJ87024.1"/>
    </source>
</evidence>
<dbReference type="SUPFAM" id="SSF53254">
    <property type="entry name" value="Phosphoglycerate mutase-like"/>
    <property type="match status" value="1"/>
</dbReference>
<protein>
    <submittedName>
        <fullName evidence="2">Probable phosphoglycerate mutase</fullName>
    </submittedName>
</protein>
<dbReference type="CDD" id="cd07067">
    <property type="entry name" value="HP_PGM_like"/>
    <property type="match status" value="1"/>
</dbReference>
<dbReference type="Proteomes" id="UP000198701">
    <property type="component" value="Unassembled WGS sequence"/>
</dbReference>
<dbReference type="EMBL" id="FNFU01000001">
    <property type="protein sequence ID" value="SDJ87024.1"/>
    <property type="molecule type" value="Genomic_DNA"/>
</dbReference>
<dbReference type="OrthoDB" id="4697614at2"/>
<dbReference type="PANTHER" id="PTHR48100:SF15">
    <property type="entry name" value="SEDOHEPTULOSE 1,7-BISPHOSPHATASE"/>
    <property type="match status" value="1"/>
</dbReference>
<gene>
    <name evidence="2" type="ORF">SAMN05216282_101130</name>
</gene>
<dbReference type="AlphaFoldDB" id="A0A1G8X9E5"/>
<keyword evidence="3" id="KW-1185">Reference proteome</keyword>
<dbReference type="GO" id="GO:0101006">
    <property type="term" value="F:protein histidine phosphatase activity"/>
    <property type="evidence" value="ECO:0007669"/>
    <property type="project" value="TreeGrafter"/>
</dbReference>
<dbReference type="RefSeq" id="WP_092321153.1">
    <property type="nucleotide sequence ID" value="NZ_FNFU01000001.1"/>
</dbReference>
<feature type="binding site" evidence="1">
    <location>
        <position position="61"/>
    </location>
    <ligand>
        <name>substrate</name>
    </ligand>
</feature>
<proteinExistence type="predicted"/>
<dbReference type="Gene3D" id="3.40.50.1240">
    <property type="entry name" value="Phosphoglycerate mutase-like"/>
    <property type="match status" value="1"/>
</dbReference>
<dbReference type="InterPro" id="IPR013078">
    <property type="entry name" value="His_Pase_superF_clade-1"/>
</dbReference>
<dbReference type="PANTHER" id="PTHR48100">
    <property type="entry name" value="BROAD-SPECIFICITY PHOSPHATASE YOR283W-RELATED"/>
    <property type="match status" value="1"/>
</dbReference>
<dbReference type="InterPro" id="IPR029033">
    <property type="entry name" value="His_PPase_superfam"/>
</dbReference>
<feature type="binding site" evidence="1">
    <location>
        <begin position="24"/>
        <end position="25"/>
    </location>
    <ligand>
        <name>substrate</name>
    </ligand>
</feature>